<dbReference type="InterPro" id="IPR008579">
    <property type="entry name" value="UGlyAH_Cupin_dom"/>
</dbReference>
<proteinExistence type="predicted"/>
<comment type="caution">
    <text evidence="2">The sequence shown here is derived from an EMBL/GenBank/DDBJ whole genome shotgun (WGS) entry which is preliminary data.</text>
</comment>
<reference evidence="3" key="1">
    <citation type="submission" date="2010-03" db="EMBL/GenBank/DDBJ databases">
        <title>Complete sequence of Mobiluncus curtisii ATCC 43063.</title>
        <authorList>
            <person name="Muzny D."/>
            <person name="Qin X."/>
            <person name="Deng J."/>
            <person name="Jiang H."/>
            <person name="Liu Y."/>
            <person name="Qu J."/>
            <person name="Song X.-Z."/>
            <person name="Zhang L."/>
            <person name="Thornton R."/>
            <person name="Coyle M."/>
            <person name="Francisco L."/>
            <person name="Jackson L."/>
            <person name="Javaid M."/>
            <person name="Korchina V."/>
            <person name="Kovar C."/>
            <person name="Mata R."/>
            <person name="Mathew T."/>
            <person name="Ngo R."/>
            <person name="Nguyen L."/>
            <person name="Nguyen N."/>
            <person name="Okwuonu G."/>
            <person name="Ongeri F."/>
            <person name="Pham C."/>
            <person name="Simmons D."/>
            <person name="Wilczek-Boney K."/>
            <person name="Hale W."/>
            <person name="Jakkamsetti A."/>
            <person name="Pham P."/>
            <person name="Ruth R."/>
            <person name="San Lucas F."/>
            <person name="Warren J."/>
            <person name="Zhang J."/>
            <person name="Zhao Z."/>
            <person name="Zhou C."/>
            <person name="Zhu D."/>
            <person name="Lee S."/>
            <person name="Bess C."/>
            <person name="Blankenburg K."/>
            <person name="Forbes L."/>
            <person name="Fu Q."/>
            <person name="Gubbala S."/>
            <person name="Hirani K."/>
            <person name="Jayaseelan J.C."/>
            <person name="Lara F."/>
            <person name="Munidasa M."/>
            <person name="Palculict T."/>
            <person name="Patil S."/>
            <person name="Pu L.-L."/>
            <person name="Saada N."/>
            <person name="Tang L."/>
            <person name="Weissenberger G."/>
            <person name="Zhu Y."/>
            <person name="Hemphill L."/>
            <person name="Shang Y."/>
            <person name="Youmans B."/>
            <person name="Ayvaz T."/>
            <person name="Ross M."/>
            <person name="Santibanez J."/>
            <person name="Aqrawi P."/>
            <person name="Gross S."/>
            <person name="Joshi V."/>
            <person name="Fowler G."/>
            <person name="Nazareth L."/>
            <person name="Reid J."/>
            <person name="Worley K."/>
            <person name="Petrosino J."/>
            <person name="Highlander S."/>
            <person name="Gibbs R."/>
            <person name="Gibbs R."/>
        </authorList>
    </citation>
    <scope>NUCLEOTIDE SEQUENCE [LARGE SCALE GENOMIC DNA]</scope>
    <source>
        <strain evidence="3">ATCC 43553</strain>
    </source>
</reference>
<organism evidence="2 3">
    <name type="scientific">Achromobacter piechaudii ATCC 43553</name>
    <dbReference type="NCBI Taxonomy" id="742159"/>
    <lineage>
        <taxon>Bacteria</taxon>
        <taxon>Pseudomonadati</taxon>
        <taxon>Pseudomonadota</taxon>
        <taxon>Betaproteobacteria</taxon>
        <taxon>Burkholderiales</taxon>
        <taxon>Alcaligenaceae</taxon>
        <taxon>Achromobacter</taxon>
    </lineage>
</organism>
<dbReference type="eggNOG" id="COG3450">
    <property type="taxonomic scope" value="Bacteria"/>
</dbReference>
<gene>
    <name evidence="2" type="ORF">HMPREF0004_4683</name>
</gene>
<accession>D4XGT6</accession>
<dbReference type="Gene3D" id="2.60.120.10">
    <property type="entry name" value="Jelly Rolls"/>
    <property type="match status" value="1"/>
</dbReference>
<evidence type="ECO:0000313" key="3">
    <source>
        <dbReference type="Proteomes" id="UP000004510"/>
    </source>
</evidence>
<feature type="domain" description="(S)-ureidoglycine aminohydrolase cupin" evidence="1">
    <location>
        <begin position="57"/>
        <end position="129"/>
    </location>
</feature>
<evidence type="ECO:0000313" key="2">
    <source>
        <dbReference type="EMBL" id="EFF73975.1"/>
    </source>
</evidence>
<dbReference type="CDD" id="cd02227">
    <property type="entry name" value="cupin_TM1112-like"/>
    <property type="match status" value="1"/>
</dbReference>
<dbReference type="PANTHER" id="PTHR40943">
    <property type="entry name" value="CYTOPLASMIC PROTEIN-RELATED"/>
    <property type="match status" value="1"/>
</dbReference>
<sequence>MNIKQHKIPQDRHPMKHDQSRLVRIDAGPMKNPVPGKPRRPISGDAAFQTVTAFEGNAGKAEAGVWESTAGVFQSNTTGYIEFGTIVEGSARLVDPDGTVHELTVGAAFVMPEGYTGRWEVDQFVKKIYFISRTA</sequence>
<dbReference type="EMBL" id="ADMS01000107">
    <property type="protein sequence ID" value="EFF73975.1"/>
    <property type="molecule type" value="Genomic_DNA"/>
</dbReference>
<dbReference type="PANTHER" id="PTHR40943:SF1">
    <property type="entry name" value="CYTOPLASMIC PROTEIN"/>
    <property type="match status" value="1"/>
</dbReference>
<dbReference type="InterPro" id="IPR014710">
    <property type="entry name" value="RmlC-like_jellyroll"/>
</dbReference>
<dbReference type="HOGENOM" id="CLU_147448_1_2_4"/>
<evidence type="ECO:0000259" key="1">
    <source>
        <dbReference type="Pfam" id="PF05899"/>
    </source>
</evidence>
<dbReference type="Pfam" id="PF05899">
    <property type="entry name" value="Cupin_3"/>
    <property type="match status" value="1"/>
</dbReference>
<dbReference type="InterPro" id="IPR011051">
    <property type="entry name" value="RmlC_Cupin_sf"/>
</dbReference>
<dbReference type="Proteomes" id="UP000004510">
    <property type="component" value="Unassembled WGS sequence"/>
</dbReference>
<name>D4XGT6_9BURK</name>
<dbReference type="AlphaFoldDB" id="D4XGT6"/>
<dbReference type="SUPFAM" id="SSF51182">
    <property type="entry name" value="RmlC-like cupins"/>
    <property type="match status" value="1"/>
</dbReference>
<dbReference type="PATRIC" id="fig|742159.3.peg.176"/>
<protein>
    <recommendedName>
        <fullName evidence="1">(S)-ureidoglycine aminohydrolase cupin domain-containing protein</fullName>
    </recommendedName>
</protein>